<dbReference type="PROSITE" id="PS00138">
    <property type="entry name" value="SUBTILASE_SER"/>
    <property type="match status" value="1"/>
</dbReference>
<feature type="active site" description="Charge relay system" evidence="13 14">
    <location>
        <position position="417"/>
    </location>
</feature>
<protein>
    <submittedName>
        <fullName evidence="19">Subtilase</fullName>
    </submittedName>
</protein>
<gene>
    <name evidence="19" type="ORF">CLUP02_13873</name>
</gene>
<keyword evidence="8" id="KW-0106">Calcium</keyword>
<evidence type="ECO:0000256" key="5">
    <source>
        <dbReference type="ARBA" id="ARBA00022729"/>
    </source>
</evidence>
<keyword evidence="3 14" id="KW-0645">Protease</keyword>
<evidence type="ECO:0000313" key="20">
    <source>
        <dbReference type="Proteomes" id="UP000830671"/>
    </source>
</evidence>
<dbReference type="GeneID" id="73347819"/>
<evidence type="ECO:0000256" key="3">
    <source>
        <dbReference type="ARBA" id="ARBA00022670"/>
    </source>
</evidence>
<evidence type="ECO:0000256" key="11">
    <source>
        <dbReference type="ARBA" id="ARBA00023145"/>
    </source>
</evidence>
<evidence type="ECO:0000256" key="8">
    <source>
        <dbReference type="ARBA" id="ARBA00022837"/>
    </source>
</evidence>
<evidence type="ECO:0000256" key="4">
    <source>
        <dbReference type="ARBA" id="ARBA00022692"/>
    </source>
</evidence>
<dbReference type="Proteomes" id="UP000830671">
    <property type="component" value="Chromosome 7"/>
</dbReference>
<keyword evidence="6 14" id="KW-0378">Hydrolase</keyword>
<dbReference type="InterPro" id="IPR034182">
    <property type="entry name" value="Kexin/furin"/>
</dbReference>
<dbReference type="GO" id="GO:0005802">
    <property type="term" value="C:trans-Golgi network"/>
    <property type="evidence" value="ECO:0007669"/>
    <property type="project" value="TreeGrafter"/>
</dbReference>
<comment type="similarity">
    <text evidence="2">Belongs to the peptidase S8 family. Furin subfamily.</text>
</comment>
<evidence type="ECO:0000256" key="1">
    <source>
        <dbReference type="ARBA" id="ARBA00004370"/>
    </source>
</evidence>
<evidence type="ECO:0000256" key="14">
    <source>
        <dbReference type="PROSITE-ProRule" id="PRU01240"/>
    </source>
</evidence>
<dbReference type="RefSeq" id="XP_049149955.1">
    <property type="nucleotide sequence ID" value="XM_049292809.1"/>
</dbReference>
<dbReference type="InterPro" id="IPR015500">
    <property type="entry name" value="Peptidase_S8_subtilisin-rel"/>
</dbReference>
<dbReference type="PROSITE" id="PS51892">
    <property type="entry name" value="SUBTILASE"/>
    <property type="match status" value="1"/>
</dbReference>
<evidence type="ECO:0000256" key="13">
    <source>
        <dbReference type="PIRSR" id="PIRSR615500-1"/>
    </source>
</evidence>
<dbReference type="GO" id="GO:0004252">
    <property type="term" value="F:serine-type endopeptidase activity"/>
    <property type="evidence" value="ECO:0007669"/>
    <property type="project" value="UniProtKB-UniRule"/>
</dbReference>
<dbReference type="EMBL" id="CP019479">
    <property type="protein sequence ID" value="UQC88350.1"/>
    <property type="molecule type" value="Genomic_DNA"/>
</dbReference>
<dbReference type="InterPro" id="IPR008979">
    <property type="entry name" value="Galactose-bd-like_sf"/>
</dbReference>
<feature type="signal peptide" evidence="17">
    <location>
        <begin position="1"/>
        <end position="36"/>
    </location>
</feature>
<feature type="chain" id="PRO_5040252564" evidence="17">
    <location>
        <begin position="37"/>
        <end position="824"/>
    </location>
</feature>
<feature type="active site" description="Charge relay system" evidence="13 14">
    <location>
        <position position="245"/>
    </location>
</feature>
<dbReference type="PROSITE" id="PS51829">
    <property type="entry name" value="P_HOMO_B"/>
    <property type="match status" value="1"/>
</dbReference>
<feature type="region of interest" description="Disordered" evidence="15">
    <location>
        <begin position="669"/>
        <end position="714"/>
    </location>
</feature>
<dbReference type="Gene3D" id="3.40.50.200">
    <property type="entry name" value="Peptidase S8/S53 domain"/>
    <property type="match status" value="1"/>
</dbReference>
<dbReference type="PROSITE" id="PS00137">
    <property type="entry name" value="SUBTILASE_HIS"/>
    <property type="match status" value="1"/>
</dbReference>
<keyword evidence="20" id="KW-1185">Reference proteome</keyword>
<feature type="compositionally biased region" description="Basic and acidic residues" evidence="15">
    <location>
        <begin position="774"/>
        <end position="785"/>
    </location>
</feature>
<dbReference type="Pfam" id="PF00082">
    <property type="entry name" value="Peptidase_S8"/>
    <property type="match status" value="1"/>
</dbReference>
<keyword evidence="5 17" id="KW-0732">Signal</keyword>
<dbReference type="Gene3D" id="2.60.120.260">
    <property type="entry name" value="Galactose-binding domain-like"/>
    <property type="match status" value="1"/>
</dbReference>
<dbReference type="SUPFAM" id="SSF52743">
    <property type="entry name" value="Subtilisin-like"/>
    <property type="match status" value="1"/>
</dbReference>
<feature type="compositionally biased region" description="Polar residues" evidence="15">
    <location>
        <begin position="692"/>
        <end position="714"/>
    </location>
</feature>
<keyword evidence="4 16" id="KW-0812">Transmembrane</keyword>
<evidence type="ECO:0000256" key="16">
    <source>
        <dbReference type="SAM" id="Phobius"/>
    </source>
</evidence>
<keyword evidence="7 14" id="KW-0720">Serine protease</keyword>
<accession>A0A9Q8T3I2</accession>
<dbReference type="Pfam" id="PF01483">
    <property type="entry name" value="P_proprotein"/>
    <property type="match status" value="1"/>
</dbReference>
<dbReference type="PANTHER" id="PTHR42884:SF14">
    <property type="entry name" value="NEUROENDOCRINE CONVERTASE 1"/>
    <property type="match status" value="1"/>
</dbReference>
<reference evidence="19" key="1">
    <citation type="journal article" date="2021" name="Mol. Plant Microbe Interact.">
        <title>Complete Genome Sequence of the Plant-Pathogenic Fungus Colletotrichum lupini.</title>
        <authorList>
            <person name="Baroncelli R."/>
            <person name="Pensec F."/>
            <person name="Da Lio D."/>
            <person name="Boufleur T."/>
            <person name="Vicente I."/>
            <person name="Sarrocco S."/>
            <person name="Picot A."/>
            <person name="Baraldi E."/>
            <person name="Sukno S."/>
            <person name="Thon M."/>
            <person name="Le Floch G."/>
        </authorList>
    </citation>
    <scope>NUCLEOTIDE SEQUENCE</scope>
    <source>
        <strain evidence="19">IMI 504893</strain>
    </source>
</reference>
<dbReference type="FunFam" id="3.40.50.200:FF:000005">
    <property type="entry name" value="Proprotein convertase subtilisin/kexin type 7"/>
    <property type="match status" value="1"/>
</dbReference>
<dbReference type="SUPFAM" id="SSF49785">
    <property type="entry name" value="Galactose-binding domain-like"/>
    <property type="match status" value="1"/>
</dbReference>
<name>A0A9Q8T3I2_9PEZI</name>
<dbReference type="GO" id="GO:0007323">
    <property type="term" value="P:peptide pheromone maturation"/>
    <property type="evidence" value="ECO:0007669"/>
    <property type="project" value="UniProtKB-ARBA"/>
</dbReference>
<feature type="transmembrane region" description="Helical" evidence="16">
    <location>
        <begin position="726"/>
        <end position="748"/>
    </location>
</feature>
<dbReference type="InterPro" id="IPR023828">
    <property type="entry name" value="Peptidase_S8_Ser-AS"/>
</dbReference>
<dbReference type="CDD" id="cd04059">
    <property type="entry name" value="Peptidases_S8_Protein_convertases_Kexins_Furin-like"/>
    <property type="match status" value="1"/>
</dbReference>
<dbReference type="PANTHER" id="PTHR42884">
    <property type="entry name" value="PROPROTEIN CONVERTASE SUBTILISIN/KEXIN-RELATED"/>
    <property type="match status" value="1"/>
</dbReference>
<keyword evidence="11" id="KW-0865">Zymogen</keyword>
<evidence type="ECO:0000313" key="19">
    <source>
        <dbReference type="EMBL" id="UQC88350.1"/>
    </source>
</evidence>
<feature type="region of interest" description="Disordered" evidence="15">
    <location>
        <begin position="773"/>
        <end position="824"/>
    </location>
</feature>
<keyword evidence="12" id="KW-0325">Glycoprotein</keyword>
<dbReference type="InterPro" id="IPR002884">
    <property type="entry name" value="P_dom"/>
</dbReference>
<evidence type="ECO:0000256" key="12">
    <source>
        <dbReference type="ARBA" id="ARBA00023180"/>
    </source>
</evidence>
<evidence type="ECO:0000259" key="18">
    <source>
        <dbReference type="PROSITE" id="PS51829"/>
    </source>
</evidence>
<evidence type="ECO:0000256" key="9">
    <source>
        <dbReference type="ARBA" id="ARBA00022989"/>
    </source>
</evidence>
<feature type="domain" description="P/Homo B" evidence="18">
    <location>
        <begin position="493"/>
        <end position="628"/>
    </location>
</feature>
<dbReference type="KEGG" id="clup:CLUP02_13873"/>
<dbReference type="AlphaFoldDB" id="A0A9Q8T3I2"/>
<keyword evidence="9 16" id="KW-1133">Transmembrane helix</keyword>
<evidence type="ECO:0000256" key="6">
    <source>
        <dbReference type="ARBA" id="ARBA00022801"/>
    </source>
</evidence>
<evidence type="ECO:0000256" key="15">
    <source>
        <dbReference type="SAM" id="MobiDB-lite"/>
    </source>
</evidence>
<sequence>MSLLSLRIINIPSRGLRQRIMKLSAVLLGLAALASGTSSPRNYETNDYYVLELDSSTSPGQVADRLGLRHEGTLGSLDGHHIFSARKVEHDIVKPALQERKLRKRTLGGSDVLDGVRLSQKQQLRKPWEKRVPPRSHGPANYARQDAADPKMVEQMNEVMKTLGIADPIFNEQWHLLNTVQPGHDINVAGVWKSGITGKNATVAIVDDGLDMYSDDLKPNYYAAGSYDFNDHREEPKPTLSDDKHGTRCAGEVSAAKNNVCGVGVAYDSKIAGIRILSKLISDADEAVAMTYDYQHNDIYSCSWGPPDDGRSMDAPGILIKRAMLKGIQQGRGGKGSIYVFASGNGAANDDNCNFDGYTNSIYSITVGAIDRKGQHPYYSEKCSAQLVVTYSSGSGDAIHTTDVGQNACYNGHGGTSAAAPLGAGVYALVLEARPDLTWRDMQWLAMDTAVPIDEANGEWMPTKIGKKFSHTYGYGKIDAFKMVEAAKAWKNVKPQAWYYSPWIHVNKDIPQGKDGIAVSFDVTADALKQANLERLEHVTVTMNVNHTRRGDLSADLISPEGVTSHLSVTRKMDSAKSGYVDWTFMSVAHWGESGIGKWTVVVKDSNENEHKGTFVDWHLKLWGESIDASKATLLPMPTEEDDNDHALVATTTLPAAITTMTHAAENTATVVKPSDHPERPTKIQSGADATPTETGKPTDTQETPAATTSPSNWVSWLPSFGKAGVWVYGAIGLIAVFCSALGIWFYIRKRRNSAPRDNYEFELLNEDETEGLNGEKRTRGRELYDAFAGDDEDDDDETGAYHDNRDRSREGSGNRETDRLTEK</sequence>
<dbReference type="InterPro" id="IPR000209">
    <property type="entry name" value="Peptidase_S8/S53_dom"/>
</dbReference>
<evidence type="ECO:0000256" key="2">
    <source>
        <dbReference type="ARBA" id="ARBA00005325"/>
    </source>
</evidence>
<dbReference type="PRINTS" id="PR00723">
    <property type="entry name" value="SUBTILISIN"/>
</dbReference>
<feature type="compositionally biased region" description="Acidic residues" evidence="15">
    <location>
        <begin position="789"/>
        <end position="799"/>
    </location>
</feature>
<keyword evidence="10 16" id="KW-0472">Membrane</keyword>
<proteinExistence type="inferred from homology"/>
<evidence type="ECO:0000256" key="17">
    <source>
        <dbReference type="SAM" id="SignalP"/>
    </source>
</evidence>
<evidence type="ECO:0000256" key="7">
    <source>
        <dbReference type="ARBA" id="ARBA00022825"/>
    </source>
</evidence>
<dbReference type="InterPro" id="IPR022398">
    <property type="entry name" value="Peptidase_S8_His-AS"/>
</dbReference>
<organism evidence="19 20">
    <name type="scientific">Colletotrichum lupini</name>
    <dbReference type="NCBI Taxonomy" id="145971"/>
    <lineage>
        <taxon>Eukaryota</taxon>
        <taxon>Fungi</taxon>
        <taxon>Dikarya</taxon>
        <taxon>Ascomycota</taxon>
        <taxon>Pezizomycotina</taxon>
        <taxon>Sordariomycetes</taxon>
        <taxon>Hypocreomycetidae</taxon>
        <taxon>Glomerellales</taxon>
        <taxon>Glomerellaceae</taxon>
        <taxon>Colletotrichum</taxon>
        <taxon>Colletotrichum acutatum species complex</taxon>
    </lineage>
</organism>
<dbReference type="GO" id="GO:0000139">
    <property type="term" value="C:Golgi membrane"/>
    <property type="evidence" value="ECO:0007669"/>
    <property type="project" value="TreeGrafter"/>
</dbReference>
<comment type="subcellular location">
    <subcellularLocation>
        <location evidence="1">Membrane</location>
    </subcellularLocation>
</comment>
<feature type="compositionally biased region" description="Basic and acidic residues" evidence="15">
    <location>
        <begin position="800"/>
        <end position="824"/>
    </location>
</feature>
<evidence type="ECO:0000256" key="10">
    <source>
        <dbReference type="ARBA" id="ARBA00023136"/>
    </source>
</evidence>
<dbReference type="GO" id="GO:0016485">
    <property type="term" value="P:protein processing"/>
    <property type="evidence" value="ECO:0007669"/>
    <property type="project" value="TreeGrafter"/>
</dbReference>
<dbReference type="InterPro" id="IPR036852">
    <property type="entry name" value="Peptidase_S8/S53_dom_sf"/>
</dbReference>
<dbReference type="FunFam" id="2.60.120.260:FF:000026">
    <property type="entry name" value="proprotein convertase subtilisin/kexin type 7"/>
    <property type="match status" value="1"/>
</dbReference>
<feature type="active site" description="Charge relay system" evidence="13 14">
    <location>
        <position position="207"/>
    </location>
</feature>